<dbReference type="EMBL" id="BARS01010468">
    <property type="protein sequence ID" value="GAF93899.1"/>
    <property type="molecule type" value="Genomic_DNA"/>
</dbReference>
<dbReference type="InterPro" id="IPR015421">
    <property type="entry name" value="PyrdxlP-dep_Trfase_major"/>
</dbReference>
<dbReference type="InterPro" id="IPR050859">
    <property type="entry name" value="Class-I_PLP-dep_aminotransf"/>
</dbReference>
<dbReference type="Pfam" id="PF00155">
    <property type="entry name" value="Aminotran_1_2"/>
    <property type="match status" value="1"/>
</dbReference>
<evidence type="ECO:0000256" key="3">
    <source>
        <dbReference type="ARBA" id="ARBA00022679"/>
    </source>
</evidence>
<dbReference type="GO" id="GO:0030170">
    <property type="term" value="F:pyridoxal phosphate binding"/>
    <property type="evidence" value="ECO:0007669"/>
    <property type="project" value="InterPro"/>
</dbReference>
<dbReference type="GO" id="GO:1901605">
    <property type="term" value="P:alpha-amino acid metabolic process"/>
    <property type="evidence" value="ECO:0007669"/>
    <property type="project" value="TreeGrafter"/>
</dbReference>
<evidence type="ECO:0000256" key="1">
    <source>
        <dbReference type="ARBA" id="ARBA00001933"/>
    </source>
</evidence>
<dbReference type="Gene3D" id="3.40.640.10">
    <property type="entry name" value="Type I PLP-dependent aspartate aminotransferase-like (Major domain)"/>
    <property type="match status" value="1"/>
</dbReference>
<keyword evidence="3" id="KW-0808">Transferase</keyword>
<keyword evidence="2" id="KW-0032">Aminotransferase</keyword>
<dbReference type="GO" id="GO:0008483">
    <property type="term" value="F:transaminase activity"/>
    <property type="evidence" value="ECO:0007669"/>
    <property type="project" value="UniProtKB-KW"/>
</dbReference>
<dbReference type="CDD" id="cd00609">
    <property type="entry name" value="AAT_like"/>
    <property type="match status" value="1"/>
</dbReference>
<dbReference type="InterPro" id="IPR015422">
    <property type="entry name" value="PyrdxlP-dep_Trfase_small"/>
</dbReference>
<comment type="caution">
    <text evidence="6">The sequence shown here is derived from an EMBL/GenBank/DDBJ whole genome shotgun (WGS) entry which is preliminary data.</text>
</comment>
<protein>
    <recommendedName>
        <fullName evidence="5">Aminotransferase class I/classII large domain-containing protein</fullName>
    </recommendedName>
</protein>
<feature type="non-terminal residue" evidence="6">
    <location>
        <position position="1"/>
    </location>
</feature>
<evidence type="ECO:0000313" key="6">
    <source>
        <dbReference type="EMBL" id="GAF93899.1"/>
    </source>
</evidence>
<evidence type="ECO:0000259" key="5">
    <source>
        <dbReference type="Pfam" id="PF00155"/>
    </source>
</evidence>
<proteinExistence type="predicted"/>
<dbReference type="Gene3D" id="3.90.1150.10">
    <property type="entry name" value="Aspartate Aminotransferase, domain 1"/>
    <property type="match status" value="1"/>
</dbReference>
<name>X0TKY4_9ZZZZ</name>
<organism evidence="6">
    <name type="scientific">marine sediment metagenome</name>
    <dbReference type="NCBI Taxonomy" id="412755"/>
    <lineage>
        <taxon>unclassified sequences</taxon>
        <taxon>metagenomes</taxon>
        <taxon>ecological metagenomes</taxon>
    </lineage>
</organism>
<dbReference type="InterPro" id="IPR015424">
    <property type="entry name" value="PyrdxlP-dep_Trfase"/>
</dbReference>
<accession>X0TKY4</accession>
<dbReference type="AlphaFoldDB" id="X0TKY4"/>
<dbReference type="PANTHER" id="PTHR42790:SF19">
    <property type="entry name" value="KYNURENINE_ALPHA-AMINOADIPATE AMINOTRANSFERASE, MITOCHONDRIAL"/>
    <property type="match status" value="1"/>
</dbReference>
<comment type="cofactor">
    <cofactor evidence="1">
        <name>pyridoxal 5'-phosphate</name>
        <dbReference type="ChEBI" id="CHEBI:597326"/>
    </cofactor>
</comment>
<dbReference type="SUPFAM" id="SSF53383">
    <property type="entry name" value="PLP-dependent transferases"/>
    <property type="match status" value="1"/>
</dbReference>
<feature type="domain" description="Aminotransferase class I/classII large" evidence="5">
    <location>
        <begin position="2"/>
        <end position="255"/>
    </location>
</feature>
<evidence type="ECO:0000256" key="2">
    <source>
        <dbReference type="ARBA" id="ARBA00022576"/>
    </source>
</evidence>
<keyword evidence="4" id="KW-0663">Pyridoxal phosphate</keyword>
<sequence>YGGEMVGIPMDDEGMQIDILEETLAKLKNDRKKVKFIYTISNFQNPAGVTMSLARRKKILEVAKKFEVLILEDNPYDKLRFEGEPIPSIYSLDNEGYVISLGTFSKILCPGLRLAWILGNKKIIEKLVIMKQATDLCTTALNQLIAYEYCRQNDIDKNIESNVEIYRRKRNAMLEALDKYFPVEVIWTKPQGGFFVVATLPEHIDTGEMLKEAIKENVAYVPGGSFFADGKGQNTMRLSFCYPSVEDIDEGIKRLGKVIKRRIKN</sequence>
<dbReference type="InterPro" id="IPR004839">
    <property type="entry name" value="Aminotransferase_I/II_large"/>
</dbReference>
<reference evidence="6" key="1">
    <citation type="journal article" date="2014" name="Front. Microbiol.">
        <title>High frequency of phylogenetically diverse reductive dehalogenase-homologous genes in deep subseafloor sedimentary metagenomes.</title>
        <authorList>
            <person name="Kawai M."/>
            <person name="Futagami T."/>
            <person name="Toyoda A."/>
            <person name="Takaki Y."/>
            <person name="Nishi S."/>
            <person name="Hori S."/>
            <person name="Arai W."/>
            <person name="Tsubouchi T."/>
            <person name="Morono Y."/>
            <person name="Uchiyama I."/>
            <person name="Ito T."/>
            <person name="Fujiyama A."/>
            <person name="Inagaki F."/>
            <person name="Takami H."/>
        </authorList>
    </citation>
    <scope>NUCLEOTIDE SEQUENCE</scope>
    <source>
        <strain evidence="6">Expedition CK06-06</strain>
    </source>
</reference>
<dbReference type="PANTHER" id="PTHR42790">
    <property type="entry name" value="AMINOTRANSFERASE"/>
    <property type="match status" value="1"/>
</dbReference>
<gene>
    <name evidence="6" type="ORF">S01H1_19392</name>
</gene>
<evidence type="ECO:0000256" key="4">
    <source>
        <dbReference type="ARBA" id="ARBA00022898"/>
    </source>
</evidence>